<dbReference type="RefSeq" id="XP_064656173.1">
    <property type="nucleotide sequence ID" value="XM_064805713.1"/>
</dbReference>
<dbReference type="Proteomes" id="UP001337655">
    <property type="component" value="Unassembled WGS sequence"/>
</dbReference>
<dbReference type="GO" id="GO:0008270">
    <property type="term" value="F:zinc ion binding"/>
    <property type="evidence" value="ECO:0007669"/>
    <property type="project" value="UniProtKB-KW"/>
</dbReference>
<evidence type="ECO:0000313" key="6">
    <source>
        <dbReference type="EMBL" id="KAK5166220.1"/>
    </source>
</evidence>
<feature type="compositionally biased region" description="Low complexity" evidence="5">
    <location>
        <begin position="9"/>
        <end position="22"/>
    </location>
</feature>
<evidence type="ECO:0000256" key="3">
    <source>
        <dbReference type="ARBA" id="ARBA00022786"/>
    </source>
</evidence>
<organism evidence="6 7">
    <name type="scientific">Saxophila tyrrhenica</name>
    <dbReference type="NCBI Taxonomy" id="1690608"/>
    <lineage>
        <taxon>Eukaryota</taxon>
        <taxon>Fungi</taxon>
        <taxon>Dikarya</taxon>
        <taxon>Ascomycota</taxon>
        <taxon>Pezizomycotina</taxon>
        <taxon>Dothideomycetes</taxon>
        <taxon>Dothideomycetidae</taxon>
        <taxon>Mycosphaerellales</taxon>
        <taxon>Extremaceae</taxon>
        <taxon>Saxophila</taxon>
    </lineage>
</organism>
<evidence type="ECO:0000256" key="2">
    <source>
        <dbReference type="ARBA" id="ARBA00022771"/>
    </source>
</evidence>
<reference evidence="6 7" key="1">
    <citation type="submission" date="2023-08" db="EMBL/GenBank/DDBJ databases">
        <title>Black Yeasts Isolated from many extreme environments.</title>
        <authorList>
            <person name="Coleine C."/>
            <person name="Stajich J.E."/>
            <person name="Selbmann L."/>
        </authorList>
    </citation>
    <scope>NUCLEOTIDE SEQUENCE [LARGE SCALE GENOMIC DNA]</scope>
    <source>
        <strain evidence="6 7">CCFEE 5935</strain>
    </source>
</reference>
<keyword evidence="6" id="KW-0012">Acyltransferase</keyword>
<gene>
    <name evidence="6" type="primary">HRT1</name>
    <name evidence="6" type="ORF">LTR77_008481</name>
</gene>
<protein>
    <submittedName>
        <fullName evidence="6">RING-box protein hrt1</fullName>
        <ecNumber evidence="6">2.3.2.32</ecNumber>
    </submittedName>
</protein>
<dbReference type="Gene3D" id="3.30.40.10">
    <property type="entry name" value="Zinc/RING finger domain, C3HC4 (zinc finger)"/>
    <property type="match status" value="1"/>
</dbReference>
<evidence type="ECO:0000256" key="5">
    <source>
        <dbReference type="SAM" id="MobiDB-lite"/>
    </source>
</evidence>
<keyword evidence="2" id="KW-0863">Zinc-finger</keyword>
<dbReference type="GeneID" id="89929814"/>
<keyword evidence="6" id="KW-0808">Transferase</keyword>
<dbReference type="PANTHER" id="PTHR11210">
    <property type="entry name" value="RING BOX"/>
    <property type="match status" value="1"/>
</dbReference>
<name>A0AAV9P1J0_9PEZI</name>
<dbReference type="InterPro" id="IPR051031">
    <property type="entry name" value="RING-box_E3_Ubiquitin_Ligase"/>
</dbReference>
<dbReference type="EC" id="2.3.2.32" evidence="6"/>
<dbReference type="SUPFAM" id="SSF57850">
    <property type="entry name" value="RING/U-box"/>
    <property type="match status" value="1"/>
</dbReference>
<dbReference type="EMBL" id="JAVRRT010000014">
    <property type="protein sequence ID" value="KAK5166220.1"/>
    <property type="molecule type" value="Genomic_DNA"/>
</dbReference>
<evidence type="ECO:0000256" key="1">
    <source>
        <dbReference type="ARBA" id="ARBA00022723"/>
    </source>
</evidence>
<accession>A0AAV9P1J0</accession>
<evidence type="ECO:0000313" key="7">
    <source>
        <dbReference type="Proteomes" id="UP001337655"/>
    </source>
</evidence>
<feature type="region of interest" description="Disordered" evidence="5">
    <location>
        <begin position="1"/>
        <end position="23"/>
    </location>
</feature>
<dbReference type="GO" id="GO:0061663">
    <property type="term" value="F:NEDD8 ligase activity"/>
    <property type="evidence" value="ECO:0007669"/>
    <property type="project" value="UniProtKB-EC"/>
</dbReference>
<dbReference type="AlphaFoldDB" id="A0AAV9P1J0"/>
<comment type="caution">
    <text evidence="6">The sequence shown here is derived from an EMBL/GenBank/DDBJ whole genome shotgun (WGS) entry which is preliminary data.</text>
</comment>
<proteinExistence type="predicted"/>
<keyword evidence="3" id="KW-0833">Ubl conjugation pathway</keyword>
<keyword evidence="1" id="KW-0479">Metal-binding</keyword>
<dbReference type="InterPro" id="IPR013083">
    <property type="entry name" value="Znf_RING/FYVE/PHD"/>
</dbReference>
<evidence type="ECO:0000256" key="4">
    <source>
        <dbReference type="ARBA" id="ARBA00022833"/>
    </source>
</evidence>
<keyword evidence="4" id="KW-0862">Zinc</keyword>
<sequence length="303" mass="32108">MADVEMMDAAPAAKGSKAGAESSGEKKPRFEVKKWNAVALWAWDIVVDNCAICRNHIMDLCIDCQANQASATSEECTVAWGICNVCACITEKLEQKLTYVAARLPLPLHLALAQDASGLPARQPGLGVPEVRSLEEGRGRSKSATTASMVNKVNGSTNESRRTRGMRHGHRSSAWLALCASRQMLAVHSTVCTSIDVALALKMKAPNTCHLHSLLRNRVAHPPHQLPSTVIPCAHAPLPVLAGNHGNGSLLKNGHGGTTTRNPNVECLVDVLGDEADDEGEEAGEGEEGGGKGFGKALAFEVL</sequence>
<keyword evidence="7" id="KW-1185">Reference proteome</keyword>